<dbReference type="Gene3D" id="3.40.50.720">
    <property type="entry name" value="NAD(P)-binding Rossmann-like Domain"/>
    <property type="match status" value="1"/>
</dbReference>
<dbReference type="EMBL" id="PNBX01000043">
    <property type="protein sequence ID" value="TMO68190.1"/>
    <property type="molecule type" value="Genomic_DNA"/>
</dbReference>
<dbReference type="AlphaFoldDB" id="A0A5S3V8Y2"/>
<dbReference type="OrthoDB" id="751203at2"/>
<proteinExistence type="predicted"/>
<protein>
    <submittedName>
        <fullName evidence="1">NADP-binding protein</fullName>
    </submittedName>
</protein>
<organism evidence="1 4">
    <name type="scientific">Pseudoalteromonas aurantia</name>
    <dbReference type="NCBI Taxonomy" id="43654"/>
    <lineage>
        <taxon>Bacteria</taxon>
        <taxon>Pseudomonadati</taxon>
        <taxon>Pseudomonadota</taxon>
        <taxon>Gammaproteobacteria</taxon>
        <taxon>Alteromonadales</taxon>
        <taxon>Pseudoalteromonadaceae</taxon>
        <taxon>Pseudoalteromonas</taxon>
    </lineage>
</organism>
<dbReference type="Proteomes" id="UP000307164">
    <property type="component" value="Unassembled WGS sequence"/>
</dbReference>
<gene>
    <name evidence="1" type="ORF">CWC19_10745</name>
    <name evidence="2" type="ORF">CWC20_04870</name>
</gene>
<accession>A0A5S3V8Y2</accession>
<evidence type="ECO:0000313" key="4">
    <source>
        <dbReference type="Proteomes" id="UP000307217"/>
    </source>
</evidence>
<dbReference type="RefSeq" id="WP_138591881.1">
    <property type="nucleotide sequence ID" value="NZ_PNBW01000022.1"/>
</dbReference>
<name>A0A5S3V8Y2_9GAMM</name>
<reference evidence="1" key="3">
    <citation type="submission" date="2019-09" db="EMBL/GenBank/DDBJ databases">
        <title>Co-occurence of chitin degradation, pigmentation and bioactivity in marine Pseudoalteromonas.</title>
        <authorList>
            <person name="Sonnenschein E.C."/>
            <person name="Bech P.K."/>
        </authorList>
    </citation>
    <scope>NUCLEOTIDE SEQUENCE</scope>
    <source>
        <strain evidence="1">S3790</strain>
        <strain evidence="2 3">S3895</strain>
    </source>
</reference>
<reference evidence="1 4" key="1">
    <citation type="submission" date="2018-01" db="EMBL/GenBank/DDBJ databases">
        <authorList>
            <person name="Paulsen S."/>
            <person name="Gram L.K."/>
        </authorList>
    </citation>
    <scope>NUCLEOTIDE SEQUENCE [LARGE SCALE GENOMIC DNA]</scope>
    <source>
        <strain evidence="1 4">S3790</strain>
        <strain evidence="2">S3895</strain>
    </source>
</reference>
<evidence type="ECO:0000313" key="1">
    <source>
        <dbReference type="EMBL" id="TMO68190.1"/>
    </source>
</evidence>
<evidence type="ECO:0000313" key="3">
    <source>
        <dbReference type="Proteomes" id="UP000307164"/>
    </source>
</evidence>
<sequence length="252" mass="28048">MTQLVVVGAGWLGHPLCQQASELGWQVEGTRRSPNDAVSFERYLAMPNENIEHTLSLRDAWWVCALPPRARYADSNYLPMLQQTLALSKKMSARGFLLCSSTGVYSNENGHYHELSALDTSTERQQVLVSAEEHVTKQGGKVLRLAGLVGPGREPGNFVAGKILKSSSQSLVNMVHQQDVINAIFTVLSQWQIAQPIYNVCHEWHPTRAQYYQQKCHALNTEVPEFSSAEAVERIIDGSAICQLGFAYNYAI</sequence>
<evidence type="ECO:0000313" key="2">
    <source>
        <dbReference type="EMBL" id="TMO77104.1"/>
    </source>
</evidence>
<keyword evidence="3" id="KW-1185">Reference proteome</keyword>
<dbReference type="Proteomes" id="UP000307217">
    <property type="component" value="Unassembled WGS sequence"/>
</dbReference>
<dbReference type="InterPro" id="IPR036291">
    <property type="entry name" value="NAD(P)-bd_dom_sf"/>
</dbReference>
<comment type="caution">
    <text evidence="1">The sequence shown here is derived from an EMBL/GenBank/DDBJ whole genome shotgun (WGS) entry which is preliminary data.</text>
</comment>
<dbReference type="PANTHER" id="PTHR40129:SF2">
    <property type="entry name" value="KETOPANTOATE REDUCTASE N-TERMINAL DOMAIN-CONTAINING PROTEIN"/>
    <property type="match status" value="1"/>
</dbReference>
<dbReference type="SUPFAM" id="SSF51735">
    <property type="entry name" value="NAD(P)-binding Rossmann-fold domains"/>
    <property type="match status" value="1"/>
</dbReference>
<dbReference type="EMBL" id="PNBW01000022">
    <property type="protein sequence ID" value="TMO77104.1"/>
    <property type="molecule type" value="Genomic_DNA"/>
</dbReference>
<dbReference type="PANTHER" id="PTHR40129">
    <property type="entry name" value="KETOPANTOATE REDUCTASE N-TERMINAL DOMAIN-CONTAINING PROTEIN"/>
    <property type="match status" value="1"/>
</dbReference>
<reference evidence="4" key="2">
    <citation type="submission" date="2019-06" db="EMBL/GenBank/DDBJ databases">
        <title>Co-occurence of chitin degradation, pigmentation and bioactivity in marine Pseudoalteromonas.</title>
        <authorList>
            <person name="Sonnenschein E.C."/>
            <person name="Bech P.K."/>
        </authorList>
    </citation>
    <scope>NUCLEOTIDE SEQUENCE [LARGE SCALE GENOMIC DNA]</scope>
    <source>
        <strain evidence="4">S3790</strain>
    </source>
</reference>